<proteinExistence type="predicted"/>
<dbReference type="InterPro" id="IPR038522">
    <property type="entry name" value="T4/T6SS_DotU_sf"/>
</dbReference>
<dbReference type="EMBL" id="CP097331">
    <property type="protein sequence ID" value="URF06815.1"/>
    <property type="molecule type" value="Genomic_DNA"/>
</dbReference>
<gene>
    <name evidence="3" type="ORF">M5D45_27470</name>
</gene>
<evidence type="ECO:0000313" key="4">
    <source>
        <dbReference type="Proteomes" id="UP001056132"/>
    </source>
</evidence>
<dbReference type="Pfam" id="PF09850">
    <property type="entry name" value="DotU"/>
    <property type="match status" value="1"/>
</dbReference>
<name>A0AAE9I5G1_9BURK</name>
<dbReference type="Proteomes" id="UP001056132">
    <property type="component" value="Chromosome 2"/>
</dbReference>
<accession>A0AAE9I5G1</accession>
<sequence length="215" mass="23274">MTTSDPIFPLALRDTALTVAALASGSTPVAFASFRETCLGHIARLREELRVAGQSPDVIEDAIYAQCALLDEYALRHLEGAGRDEWEREPLQVKEFQSHDAGDALIDRIERRLAAPQPVLPLLGVFHVVLGLGFQGRFALNGATDRAALLRALDERLARVGFDQGNGPVIVTHGKGRADWHISPVAWVVLALLGAGLVYLALDRWLDAAIARLAA</sequence>
<keyword evidence="1" id="KW-0472">Membrane</keyword>
<dbReference type="PANTHER" id="PTHR38033:SF1">
    <property type="entry name" value="DOTU FAMILY TYPE IV_VI SECRETION SYSTEM PROTEIN"/>
    <property type="match status" value="1"/>
</dbReference>
<reference evidence="3" key="1">
    <citation type="journal article" date="2022" name="Microbiol. Resour. Announc.">
        <title>Genome Sequence of Cupriavidus campinensis Strain G5, a Member of a Bacterial Consortium Capable of Polyethylene Degradation.</title>
        <authorList>
            <person name="Schneider B."/>
            <person name="Pfeiffer F."/>
            <person name="Dyall-Smith M."/>
            <person name="Kunte H.J."/>
        </authorList>
    </citation>
    <scope>NUCLEOTIDE SEQUENCE</scope>
    <source>
        <strain evidence="3">G5</strain>
    </source>
</reference>
<organism evidence="3 4">
    <name type="scientific">Cupriavidus campinensis</name>
    <dbReference type="NCBI Taxonomy" id="151783"/>
    <lineage>
        <taxon>Bacteria</taxon>
        <taxon>Pseudomonadati</taxon>
        <taxon>Pseudomonadota</taxon>
        <taxon>Betaproteobacteria</taxon>
        <taxon>Burkholderiales</taxon>
        <taxon>Burkholderiaceae</taxon>
        <taxon>Cupriavidus</taxon>
    </lineage>
</organism>
<dbReference type="InterPro" id="IPR017732">
    <property type="entry name" value="T4/T6SS_DotU"/>
</dbReference>
<keyword evidence="1" id="KW-0812">Transmembrane</keyword>
<dbReference type="NCBIfam" id="TIGR03349">
    <property type="entry name" value="IV_VI_DotU"/>
    <property type="match status" value="1"/>
</dbReference>
<feature type="domain" description="Type IV / VI secretion system DotU" evidence="2">
    <location>
        <begin position="11"/>
        <end position="202"/>
    </location>
</feature>
<keyword evidence="1" id="KW-1133">Transmembrane helix</keyword>
<dbReference type="KEGG" id="ccam:M5D45_27470"/>
<feature type="transmembrane region" description="Helical" evidence="1">
    <location>
        <begin position="119"/>
        <end position="140"/>
    </location>
</feature>
<evidence type="ECO:0000256" key="1">
    <source>
        <dbReference type="SAM" id="Phobius"/>
    </source>
</evidence>
<feature type="transmembrane region" description="Helical" evidence="1">
    <location>
        <begin position="185"/>
        <end position="202"/>
    </location>
</feature>
<dbReference type="AlphaFoldDB" id="A0AAE9I5G1"/>
<dbReference type="PANTHER" id="PTHR38033">
    <property type="entry name" value="MEMBRANE PROTEIN-RELATED"/>
    <property type="match status" value="1"/>
</dbReference>
<dbReference type="RefSeq" id="WP_250025588.1">
    <property type="nucleotide sequence ID" value="NZ_CP097331.1"/>
</dbReference>
<evidence type="ECO:0000259" key="2">
    <source>
        <dbReference type="Pfam" id="PF09850"/>
    </source>
</evidence>
<protein>
    <submittedName>
        <fullName evidence="3">DotU family type IV/VI secretion system protein</fullName>
    </submittedName>
</protein>
<evidence type="ECO:0000313" key="3">
    <source>
        <dbReference type="EMBL" id="URF06815.1"/>
    </source>
</evidence>
<reference evidence="3" key="2">
    <citation type="submission" date="2022-05" db="EMBL/GenBank/DDBJ databases">
        <authorList>
            <person name="Kunte H.-J."/>
        </authorList>
    </citation>
    <scope>NUCLEOTIDE SEQUENCE</scope>
    <source>
        <strain evidence="3">G5</strain>
    </source>
</reference>
<dbReference type="Gene3D" id="1.25.40.590">
    <property type="entry name" value="Type IV / VI secretion system, DotU"/>
    <property type="match status" value="1"/>
</dbReference>